<dbReference type="AlphaFoldDB" id="A0A3P7P7F5"/>
<organism evidence="2 3">
    <name type="scientific">Dibothriocephalus latus</name>
    <name type="common">Fish tapeworm</name>
    <name type="synonym">Diphyllobothrium latum</name>
    <dbReference type="NCBI Taxonomy" id="60516"/>
    <lineage>
        <taxon>Eukaryota</taxon>
        <taxon>Metazoa</taxon>
        <taxon>Spiralia</taxon>
        <taxon>Lophotrochozoa</taxon>
        <taxon>Platyhelminthes</taxon>
        <taxon>Cestoda</taxon>
        <taxon>Eucestoda</taxon>
        <taxon>Diphyllobothriidea</taxon>
        <taxon>Diphyllobothriidae</taxon>
        <taxon>Dibothriocephalus</taxon>
    </lineage>
</organism>
<name>A0A3P7P7F5_DIBLA</name>
<evidence type="ECO:0000256" key="1">
    <source>
        <dbReference type="SAM" id="MobiDB-lite"/>
    </source>
</evidence>
<reference evidence="2 3" key="1">
    <citation type="submission" date="2018-11" db="EMBL/GenBank/DDBJ databases">
        <authorList>
            <consortium name="Pathogen Informatics"/>
        </authorList>
    </citation>
    <scope>NUCLEOTIDE SEQUENCE [LARGE SCALE GENOMIC DNA]</scope>
</reference>
<dbReference type="OrthoDB" id="6244894at2759"/>
<feature type="compositionally biased region" description="Polar residues" evidence="1">
    <location>
        <begin position="65"/>
        <end position="90"/>
    </location>
</feature>
<gene>
    <name evidence="2" type="ORF">DILT_LOCUS12150</name>
</gene>
<evidence type="ECO:0000313" key="3">
    <source>
        <dbReference type="Proteomes" id="UP000281553"/>
    </source>
</evidence>
<protein>
    <submittedName>
        <fullName evidence="2">Uncharacterized protein</fullName>
    </submittedName>
</protein>
<feature type="region of interest" description="Disordered" evidence="1">
    <location>
        <begin position="43"/>
        <end position="140"/>
    </location>
</feature>
<accession>A0A3P7P7F5</accession>
<sequence length="218" mass="24013">MFSSSLYFPRLHPCNFSSSIFTESDNFDEERIIAEAETSLQHVTSQLTSSDFDQTLPTPRDNRASRTLSQPARFSGSGRLQLNTTHSSFGTPVEEDEEEEGEEEYDDVSASSPINISDLGEPLPPTVQDLPSLDHPVASNLRLGDTTRGQLSASIPHNVAATSSSVFSPPSSSLRTLEHYPNSAAMNHLFEEITRTIEVEESMETDYASFDDSLLFST</sequence>
<proteinExistence type="predicted"/>
<feature type="compositionally biased region" description="Acidic residues" evidence="1">
    <location>
        <begin position="93"/>
        <end position="107"/>
    </location>
</feature>
<evidence type="ECO:0000313" key="2">
    <source>
        <dbReference type="EMBL" id="VDN16319.1"/>
    </source>
</evidence>
<dbReference type="Proteomes" id="UP000281553">
    <property type="component" value="Unassembled WGS sequence"/>
</dbReference>
<feature type="compositionally biased region" description="Polar residues" evidence="1">
    <location>
        <begin position="43"/>
        <end position="57"/>
    </location>
</feature>
<keyword evidence="3" id="KW-1185">Reference proteome</keyword>
<dbReference type="EMBL" id="UYRU01065427">
    <property type="protein sequence ID" value="VDN16319.1"/>
    <property type="molecule type" value="Genomic_DNA"/>
</dbReference>